<evidence type="ECO:0000313" key="2">
    <source>
        <dbReference type="WBParaSite" id="nRc.2.0.1.t30976-RA"/>
    </source>
</evidence>
<name>A0A915JXC4_ROMCU</name>
<accession>A0A915JXC4</accession>
<dbReference type="InterPro" id="IPR052803">
    <property type="entry name" value="Cilium-Associated_Jouberin"/>
</dbReference>
<evidence type="ECO:0000313" key="1">
    <source>
        <dbReference type="Proteomes" id="UP000887565"/>
    </source>
</evidence>
<dbReference type="PANTHER" id="PTHR44499:SF1">
    <property type="entry name" value="JOUBERIN"/>
    <property type="match status" value="1"/>
</dbReference>
<proteinExistence type="predicted"/>
<sequence length="185" mass="20985">MAVGRLIYKVEISNRFLLTKWTVRRRLASKSIVAPNRREFSTISRCCMTPCGTFIFAPALNGSAMNVWRTRDMELIAEYKDLCTTSDIEEGDTAPSYVAIAAYHPLDHIVAFGVYGEEQNVLIYRFDTAVTNVCFKGVIQAFYTKSICRINSFTGDRESNEKDSKMPDFSMGRFLARQKGRAMES</sequence>
<dbReference type="WBParaSite" id="nRc.2.0.1.t30976-RA">
    <property type="protein sequence ID" value="nRc.2.0.1.t30976-RA"/>
    <property type="gene ID" value="nRc.2.0.1.g30976"/>
</dbReference>
<dbReference type="GO" id="GO:0036064">
    <property type="term" value="C:ciliary basal body"/>
    <property type="evidence" value="ECO:0007669"/>
    <property type="project" value="TreeGrafter"/>
</dbReference>
<dbReference type="AlphaFoldDB" id="A0A915JXC4"/>
<reference evidence="2" key="1">
    <citation type="submission" date="2022-11" db="UniProtKB">
        <authorList>
            <consortium name="WormBaseParasite"/>
        </authorList>
    </citation>
    <scope>IDENTIFICATION</scope>
</reference>
<organism evidence="1 2">
    <name type="scientific">Romanomermis culicivorax</name>
    <name type="common">Nematode worm</name>
    <dbReference type="NCBI Taxonomy" id="13658"/>
    <lineage>
        <taxon>Eukaryota</taxon>
        <taxon>Metazoa</taxon>
        <taxon>Ecdysozoa</taxon>
        <taxon>Nematoda</taxon>
        <taxon>Enoplea</taxon>
        <taxon>Dorylaimia</taxon>
        <taxon>Mermithida</taxon>
        <taxon>Mermithoidea</taxon>
        <taxon>Mermithidae</taxon>
        <taxon>Romanomermis</taxon>
    </lineage>
</organism>
<dbReference type="GO" id="GO:0044458">
    <property type="term" value="P:motile cilium assembly"/>
    <property type="evidence" value="ECO:0007669"/>
    <property type="project" value="TreeGrafter"/>
</dbReference>
<dbReference type="PANTHER" id="PTHR44499">
    <property type="entry name" value="JOUBERIN"/>
    <property type="match status" value="1"/>
</dbReference>
<keyword evidence="1" id="KW-1185">Reference proteome</keyword>
<dbReference type="Proteomes" id="UP000887565">
    <property type="component" value="Unplaced"/>
</dbReference>
<protein>
    <submittedName>
        <fullName evidence="2">Uncharacterized protein</fullName>
    </submittedName>
</protein>